<dbReference type="SMART" id="SM00260">
    <property type="entry name" value="CheW"/>
    <property type="match status" value="1"/>
</dbReference>
<organism evidence="3 4">
    <name type="scientific">Candidatus Anaerobiospirillum pullistercoris</name>
    <dbReference type="NCBI Taxonomy" id="2838452"/>
    <lineage>
        <taxon>Bacteria</taxon>
        <taxon>Pseudomonadati</taxon>
        <taxon>Pseudomonadota</taxon>
        <taxon>Gammaproteobacteria</taxon>
        <taxon>Aeromonadales</taxon>
        <taxon>Succinivibrionaceae</taxon>
        <taxon>Anaerobiospirillum</taxon>
    </lineage>
</organism>
<dbReference type="SUPFAM" id="SSF50341">
    <property type="entry name" value="CheW-like"/>
    <property type="match status" value="1"/>
</dbReference>
<accession>A0A9D1WDW1</accession>
<feature type="domain" description="CheW-like" evidence="2">
    <location>
        <begin position="380"/>
        <end position="514"/>
    </location>
</feature>
<proteinExistence type="predicted"/>
<reference evidence="3" key="2">
    <citation type="submission" date="2021-04" db="EMBL/GenBank/DDBJ databases">
        <authorList>
            <person name="Gilroy R."/>
        </authorList>
    </citation>
    <scope>NUCLEOTIDE SEQUENCE</scope>
    <source>
        <strain evidence="3">USASDec5-558</strain>
    </source>
</reference>
<sequence>MSASHHDREEETLIAYFQQMLAEVDDEEFDGEVQASAGDLQAKPTAASVYTEQSNHQVLANANAVIEAAHRAPAAPAASAATAAPAAAHAPAAIAASVDDESETHDGMANPSGGLEHISTRDMLAREMVMAAESVVVENAMLPQSPASYDQHNTSEYQSSHSSESYGYSTVDPALELASAIEPEFEPEPQLQSQYQSQTATSVDYAAPKDSLQRLLSTIDTTAVAEPAVETKVETATAVAEPVVETKVETAVAEPVVETKVETAVAEPVVETAVAEPVVETKVETAVAEPVVETKVETATAVAEPVVETAVAEPVVETAVAEPVVAPVVTPAPVVAPAPVVTPVQTKQVIKTPAQLAQERMSSRLQQIAATWQNVDLGEQFQVLFFLVQGVRFAVPLIDLGGIFECEKITQLFGKPSWFMGITDVRGSKINIVDTLRWVMPEIGDSPDKYPYLISLGTSSWSIGCDVLEGNRTLNRSQVKWREIPGSRPWLAGIVTSDKCALLHVKALISLFEAGADIEDLSRDLEERDKAKGK</sequence>
<evidence type="ECO:0000313" key="4">
    <source>
        <dbReference type="Proteomes" id="UP000886829"/>
    </source>
</evidence>
<name>A0A9D1WDW1_9GAMM</name>
<dbReference type="InterPro" id="IPR002545">
    <property type="entry name" value="CheW-lke_dom"/>
</dbReference>
<protein>
    <submittedName>
        <fullName evidence="3">Chemotaxis protein CheW</fullName>
    </submittedName>
</protein>
<dbReference type="EMBL" id="DXEV01000125">
    <property type="protein sequence ID" value="HIX57072.1"/>
    <property type="molecule type" value="Genomic_DNA"/>
</dbReference>
<dbReference type="GO" id="GO:0007165">
    <property type="term" value="P:signal transduction"/>
    <property type="evidence" value="ECO:0007669"/>
    <property type="project" value="InterPro"/>
</dbReference>
<dbReference type="PROSITE" id="PS50851">
    <property type="entry name" value="CHEW"/>
    <property type="match status" value="1"/>
</dbReference>
<evidence type="ECO:0000313" key="3">
    <source>
        <dbReference type="EMBL" id="HIX57072.1"/>
    </source>
</evidence>
<dbReference type="GO" id="GO:0006935">
    <property type="term" value="P:chemotaxis"/>
    <property type="evidence" value="ECO:0007669"/>
    <property type="project" value="InterPro"/>
</dbReference>
<feature type="compositionally biased region" description="Low complexity" evidence="1">
    <location>
        <begin position="155"/>
        <end position="168"/>
    </location>
</feature>
<dbReference type="AlphaFoldDB" id="A0A9D1WDW1"/>
<dbReference type="Pfam" id="PF01584">
    <property type="entry name" value="CheW"/>
    <property type="match status" value="1"/>
</dbReference>
<evidence type="ECO:0000256" key="1">
    <source>
        <dbReference type="SAM" id="MobiDB-lite"/>
    </source>
</evidence>
<evidence type="ECO:0000259" key="2">
    <source>
        <dbReference type="PROSITE" id="PS50851"/>
    </source>
</evidence>
<dbReference type="Proteomes" id="UP000886829">
    <property type="component" value="Unassembled WGS sequence"/>
</dbReference>
<dbReference type="InterPro" id="IPR036061">
    <property type="entry name" value="CheW-like_dom_sf"/>
</dbReference>
<comment type="caution">
    <text evidence="3">The sequence shown here is derived from an EMBL/GenBank/DDBJ whole genome shotgun (WGS) entry which is preliminary data.</text>
</comment>
<feature type="region of interest" description="Disordered" evidence="1">
    <location>
        <begin position="94"/>
        <end position="116"/>
    </location>
</feature>
<reference evidence="3" key="1">
    <citation type="journal article" date="2021" name="PeerJ">
        <title>Extensive microbial diversity within the chicken gut microbiome revealed by metagenomics and culture.</title>
        <authorList>
            <person name="Gilroy R."/>
            <person name="Ravi A."/>
            <person name="Getino M."/>
            <person name="Pursley I."/>
            <person name="Horton D.L."/>
            <person name="Alikhan N.F."/>
            <person name="Baker D."/>
            <person name="Gharbi K."/>
            <person name="Hall N."/>
            <person name="Watson M."/>
            <person name="Adriaenssens E.M."/>
            <person name="Foster-Nyarko E."/>
            <person name="Jarju S."/>
            <person name="Secka A."/>
            <person name="Antonio M."/>
            <person name="Oren A."/>
            <person name="Chaudhuri R.R."/>
            <person name="La Ragione R."/>
            <person name="Hildebrand F."/>
            <person name="Pallen M.J."/>
        </authorList>
    </citation>
    <scope>NUCLEOTIDE SEQUENCE</scope>
    <source>
        <strain evidence="3">USASDec5-558</strain>
    </source>
</reference>
<gene>
    <name evidence="3" type="ORF">H9850_06340</name>
</gene>
<feature type="region of interest" description="Disordered" evidence="1">
    <location>
        <begin position="146"/>
        <end position="168"/>
    </location>
</feature>